<evidence type="ECO:0000313" key="6">
    <source>
        <dbReference type="EMBL" id="KAF7313698.1"/>
    </source>
</evidence>
<evidence type="ECO:0000256" key="4">
    <source>
        <dbReference type="RuleBase" id="RU003345"/>
    </source>
</evidence>
<comment type="similarity">
    <text evidence="1 4">Belongs to the aldehyde dehydrogenase family.</text>
</comment>
<sequence>MNASLFRRTMAQIATLRGTKASSEIKVPTGLFINNEFVPSVDSQELLHAVNPLTEEVLCSVVAASPKDIDLAVAAARKAFNTTWGKNVGPWERARLINKLADLIEANATELAELESLNNGKPFKVARDFDIGDSVQCLRYYAGWADKLGGETLEIDNKTKFAFTKRDPIGTSFPSTILWFVVVLRSLLKLKTLQNMIAWKWGPALAVGCTLVLKPSEVTPLTALKLAEWVKEAGFPPGVINVVNSYGAMDVDKIAFTGSTATGRKIMEAAAKSNLKKVSLELGGKSPHLIFESCDLDQAASWAALGICYNSGQDCTAGSRVYVQESIQEKFIEALVSKVKQLSFGDGLDEATSAGPLVSKAQYDRVWGYIESGKAEGAQVILGGTKRSGKGFFVDPTIFVGIQPHMKIVKEEVYFRAVSVSAVLNPSQIFGPVLCVGTFKTEEEAIRLANDTTYGLGAGLHSTDANQCMRVSSALEAGTVWVNSYNILSNNTPFVFSFFLLVLMKMLNRLSPLTQVRWQEAIRLRFGLPTIRRELGSLALEEYTSTKAVHWNFGEKLDWPAF</sequence>
<dbReference type="InterPro" id="IPR016162">
    <property type="entry name" value="Ald_DH_N"/>
</dbReference>
<dbReference type="Proteomes" id="UP000613580">
    <property type="component" value="Unassembled WGS sequence"/>
</dbReference>
<dbReference type="InterPro" id="IPR015590">
    <property type="entry name" value="Aldehyde_DH_dom"/>
</dbReference>
<evidence type="ECO:0000256" key="3">
    <source>
        <dbReference type="PROSITE-ProRule" id="PRU10007"/>
    </source>
</evidence>
<evidence type="ECO:0000256" key="2">
    <source>
        <dbReference type="ARBA" id="ARBA00023002"/>
    </source>
</evidence>
<dbReference type="SUPFAM" id="SSF53720">
    <property type="entry name" value="ALDH-like"/>
    <property type="match status" value="1"/>
</dbReference>
<dbReference type="PROSITE" id="PS00687">
    <property type="entry name" value="ALDEHYDE_DEHYDR_GLU"/>
    <property type="match status" value="1"/>
</dbReference>
<accession>A0A8H6WG78</accession>
<dbReference type="GO" id="GO:0016620">
    <property type="term" value="F:oxidoreductase activity, acting on the aldehyde or oxo group of donors, NAD or NADP as acceptor"/>
    <property type="evidence" value="ECO:0007669"/>
    <property type="project" value="InterPro"/>
</dbReference>
<evidence type="ECO:0000259" key="5">
    <source>
        <dbReference type="Pfam" id="PF00171"/>
    </source>
</evidence>
<feature type="active site" evidence="3">
    <location>
        <position position="281"/>
    </location>
</feature>
<dbReference type="Gene3D" id="3.40.309.10">
    <property type="entry name" value="Aldehyde Dehydrogenase, Chain A, domain 2"/>
    <property type="match status" value="1"/>
</dbReference>
<dbReference type="InterPro" id="IPR029510">
    <property type="entry name" value="Ald_DH_CS_GLU"/>
</dbReference>
<dbReference type="Pfam" id="PF00171">
    <property type="entry name" value="Aldedh"/>
    <property type="match status" value="1"/>
</dbReference>
<protein>
    <submittedName>
        <fullName evidence="6">NAD-aldehyde dehydrogenase</fullName>
    </submittedName>
</protein>
<dbReference type="InterPro" id="IPR016163">
    <property type="entry name" value="Ald_DH_C"/>
</dbReference>
<keyword evidence="2 4" id="KW-0560">Oxidoreductase</keyword>
<dbReference type="FunFam" id="3.40.309.10:FF:000012">
    <property type="entry name" value="Betaine aldehyde dehydrogenase"/>
    <property type="match status" value="1"/>
</dbReference>
<dbReference type="AlphaFoldDB" id="A0A8H6WG78"/>
<dbReference type="InterPro" id="IPR016161">
    <property type="entry name" value="Ald_DH/histidinol_DH"/>
</dbReference>
<dbReference type="FunFam" id="3.40.605.10:FF:000050">
    <property type="entry name" value="Aldehyde dehydrogenase, mitochondrial"/>
    <property type="match status" value="1"/>
</dbReference>
<keyword evidence="7" id="KW-1185">Reference proteome</keyword>
<dbReference type="EMBL" id="JACAZE010000006">
    <property type="protein sequence ID" value="KAF7313698.1"/>
    <property type="molecule type" value="Genomic_DNA"/>
</dbReference>
<feature type="domain" description="Aldehyde dehydrogenase" evidence="5">
    <location>
        <begin position="44"/>
        <end position="494"/>
    </location>
</feature>
<dbReference type="Gene3D" id="3.40.605.10">
    <property type="entry name" value="Aldehyde Dehydrogenase, Chain A, domain 1"/>
    <property type="match status" value="1"/>
</dbReference>
<dbReference type="OrthoDB" id="310895at2759"/>
<comment type="caution">
    <text evidence="6">The sequence shown here is derived from an EMBL/GenBank/DDBJ whole genome shotgun (WGS) entry which is preliminary data.</text>
</comment>
<evidence type="ECO:0000313" key="7">
    <source>
        <dbReference type="Proteomes" id="UP000613580"/>
    </source>
</evidence>
<evidence type="ECO:0000256" key="1">
    <source>
        <dbReference type="ARBA" id="ARBA00009986"/>
    </source>
</evidence>
<name>A0A8H6WG78_MYCCL</name>
<dbReference type="PANTHER" id="PTHR11699">
    <property type="entry name" value="ALDEHYDE DEHYDROGENASE-RELATED"/>
    <property type="match status" value="1"/>
</dbReference>
<organism evidence="6 7">
    <name type="scientific">Mycena chlorophos</name>
    <name type="common">Agaric fungus</name>
    <name type="synonym">Agaricus chlorophos</name>
    <dbReference type="NCBI Taxonomy" id="658473"/>
    <lineage>
        <taxon>Eukaryota</taxon>
        <taxon>Fungi</taxon>
        <taxon>Dikarya</taxon>
        <taxon>Basidiomycota</taxon>
        <taxon>Agaricomycotina</taxon>
        <taxon>Agaricomycetes</taxon>
        <taxon>Agaricomycetidae</taxon>
        <taxon>Agaricales</taxon>
        <taxon>Marasmiineae</taxon>
        <taxon>Mycenaceae</taxon>
        <taxon>Mycena</taxon>
    </lineage>
</organism>
<gene>
    <name evidence="6" type="ORF">HMN09_00526600</name>
</gene>
<reference evidence="6" key="1">
    <citation type="submission" date="2020-05" db="EMBL/GenBank/DDBJ databases">
        <title>Mycena genomes resolve the evolution of fungal bioluminescence.</title>
        <authorList>
            <person name="Tsai I.J."/>
        </authorList>
    </citation>
    <scope>NUCLEOTIDE SEQUENCE</scope>
    <source>
        <strain evidence="6">110903Hualien_Pintung</strain>
    </source>
</reference>
<proteinExistence type="inferred from homology"/>